<dbReference type="Pfam" id="PF00436">
    <property type="entry name" value="SSB"/>
    <property type="match status" value="1"/>
</dbReference>
<evidence type="ECO:0000313" key="5">
    <source>
        <dbReference type="Proteomes" id="UP000050836"/>
    </source>
</evidence>
<dbReference type="Gene3D" id="2.40.50.140">
    <property type="entry name" value="Nucleic acid-binding proteins"/>
    <property type="match status" value="1"/>
</dbReference>
<name>A0A0R0ACB7_9GAMM</name>
<sequence length="117" mass="12571">MDSGFGDKKQTIWIDCSAWGKRFEKVGEYITKGSQLGVSGELGTREHDGKTYITLRVADVTLVGGKSDSQSGGSSGSRGGAPQRQRPERATDAPSARETMEEFADDSIPFVTNRGVL</sequence>
<keyword evidence="5" id="KW-1185">Reference proteome</keyword>
<evidence type="ECO:0000256" key="1">
    <source>
        <dbReference type="ARBA" id="ARBA00023125"/>
    </source>
</evidence>
<evidence type="ECO:0000256" key="2">
    <source>
        <dbReference type="PROSITE-ProRule" id="PRU00252"/>
    </source>
</evidence>
<reference evidence="4 5" key="1">
    <citation type="submission" date="2015-10" db="EMBL/GenBank/DDBJ databases">
        <title>Genome sequencing and analysis of members of genus Stenotrophomonas.</title>
        <authorList>
            <person name="Patil P.P."/>
            <person name="Midha S."/>
            <person name="Patil P.B."/>
        </authorList>
    </citation>
    <scope>NUCLEOTIDE SEQUENCE [LARGE SCALE GENOMIC DNA]</scope>
    <source>
        <strain evidence="4 5">JCM 9942</strain>
    </source>
</reference>
<evidence type="ECO:0000313" key="4">
    <source>
        <dbReference type="EMBL" id="KRG39124.1"/>
    </source>
</evidence>
<comment type="caution">
    <text evidence="4">The sequence shown here is derived from an EMBL/GenBank/DDBJ whole genome shotgun (WGS) entry which is preliminary data.</text>
</comment>
<dbReference type="Proteomes" id="UP000050836">
    <property type="component" value="Unassembled WGS sequence"/>
</dbReference>
<proteinExistence type="predicted"/>
<evidence type="ECO:0000256" key="3">
    <source>
        <dbReference type="SAM" id="MobiDB-lite"/>
    </source>
</evidence>
<dbReference type="InterPro" id="IPR000424">
    <property type="entry name" value="Primosome_PriB/ssb"/>
</dbReference>
<organism evidence="4 5">
    <name type="scientific">Stenotrophomonas pictorum JCM 9942</name>
    <dbReference type="NCBI Taxonomy" id="1236960"/>
    <lineage>
        <taxon>Bacteria</taxon>
        <taxon>Pseudomonadati</taxon>
        <taxon>Pseudomonadota</taxon>
        <taxon>Gammaproteobacteria</taxon>
        <taxon>Lysobacterales</taxon>
        <taxon>Lysobacteraceae</taxon>
        <taxon>Stenotrophomonas</taxon>
    </lineage>
</organism>
<dbReference type="InterPro" id="IPR012340">
    <property type="entry name" value="NA-bd_OB-fold"/>
</dbReference>
<dbReference type="SUPFAM" id="SSF50249">
    <property type="entry name" value="Nucleic acid-binding proteins"/>
    <property type="match status" value="1"/>
</dbReference>
<dbReference type="AlphaFoldDB" id="A0A0R0ACB7"/>
<protein>
    <recommendedName>
        <fullName evidence="6">Single-stranded DNA-binding protein</fullName>
    </recommendedName>
</protein>
<dbReference type="GO" id="GO:0003697">
    <property type="term" value="F:single-stranded DNA binding"/>
    <property type="evidence" value="ECO:0007669"/>
    <property type="project" value="InterPro"/>
</dbReference>
<dbReference type="PROSITE" id="PS50935">
    <property type="entry name" value="SSB"/>
    <property type="match status" value="1"/>
</dbReference>
<feature type="region of interest" description="Disordered" evidence="3">
    <location>
        <begin position="64"/>
        <end position="117"/>
    </location>
</feature>
<dbReference type="EMBL" id="LLXS01000048">
    <property type="protein sequence ID" value="KRG39124.1"/>
    <property type="molecule type" value="Genomic_DNA"/>
</dbReference>
<keyword evidence="1 2" id="KW-0238">DNA-binding</keyword>
<accession>A0A0R0ACB7</accession>
<gene>
    <name evidence="4" type="ORF">ARC78_15005</name>
</gene>
<evidence type="ECO:0008006" key="6">
    <source>
        <dbReference type="Google" id="ProtNLM"/>
    </source>
</evidence>